<feature type="transmembrane region" description="Helical" evidence="1">
    <location>
        <begin position="429"/>
        <end position="449"/>
    </location>
</feature>
<evidence type="ECO:0000313" key="3">
    <source>
        <dbReference type="Proteomes" id="UP000600865"/>
    </source>
</evidence>
<feature type="transmembrane region" description="Helical" evidence="1">
    <location>
        <begin position="461"/>
        <end position="485"/>
    </location>
</feature>
<name>A0A918KNS1_9PROT</name>
<dbReference type="Pfam" id="PF00873">
    <property type="entry name" value="ACR_tran"/>
    <property type="match status" value="1"/>
</dbReference>
<dbReference type="PANTHER" id="PTHR32063:SF33">
    <property type="entry name" value="RND SUPERFAMILY EFFLUX PUMP PERMEASE COMPONENT"/>
    <property type="match status" value="1"/>
</dbReference>
<dbReference type="InterPro" id="IPR027463">
    <property type="entry name" value="AcrB_DN_DC_subdom"/>
</dbReference>
<feature type="transmembrane region" description="Helical" evidence="1">
    <location>
        <begin position="908"/>
        <end position="932"/>
    </location>
</feature>
<feature type="transmembrane region" description="Helical" evidence="1">
    <location>
        <begin position="855"/>
        <end position="874"/>
    </location>
</feature>
<dbReference type="Gene3D" id="3.30.70.1320">
    <property type="entry name" value="Multidrug efflux transporter AcrB pore domain like"/>
    <property type="match status" value="1"/>
</dbReference>
<comment type="caution">
    <text evidence="2">The sequence shown here is derived from an EMBL/GenBank/DDBJ whole genome shotgun (WGS) entry which is preliminary data.</text>
</comment>
<proteinExistence type="predicted"/>
<dbReference type="SUPFAM" id="SSF82693">
    <property type="entry name" value="Multidrug efflux transporter AcrB pore domain, PN1, PN2, PC1 and PC2 subdomains"/>
    <property type="match status" value="2"/>
</dbReference>
<dbReference type="Gene3D" id="3.30.70.1440">
    <property type="entry name" value="Multidrug efflux transporter AcrB pore domain"/>
    <property type="match status" value="1"/>
</dbReference>
<feature type="transmembrane region" description="Helical" evidence="1">
    <location>
        <begin position="384"/>
        <end position="408"/>
    </location>
</feature>
<sequence length="1051" mass="116391">MSKIIKWWASNPVAANLLMLVCFIGGIVSYVQIERELDPYVEFPGAWTYVAWPGASPQDVEEQIIVRMEEALSEVEGVNRMWAFAGEGGGSVTVVGKNGVDEAKLMADVKRQVDSINAFPPAAEEPQINVFRNRDEIIRLAVSGDETITERELKRFAEKTRREIGLLGYIPAVELFGVRNEEVSIEVSEDALRQYGLTLNEVALAVRSTSVNASSGTVRTDIGNMQLRTRNQADTQAEFENIIVSQDAGGATIRVRDIATVIDGFEQVNLLATVNGKRTILVQVQSGPRMDITKASENVKNYLEKLEKDLPAGISVTTWEDEADAYVDRIRSIANNFFTGLILVCLTLMLFLRPIIALWVSIGIATAFAGGLALLPLFDVSFNMISTFAFLLVIGVIVDDAIIVGEAIHFKTEEGETGLDAAVNGTNMVVKPVVFAVLTTMIFFAPWMYLSGGTSEFTRAISLVVILALFFSLIESLLILPAHLAHLKPVNPKSRIMRFQAKISNSLMWFAEEVYRPLITVALKHRYVTASMFMALMILTIGAVSNGLVKSSFFPESESDQIEISVELPEGTPYARALEVLAQLQHAEETLQKEVSAEDGDLIENWYTRSRDDNILALVKLVPPETRSLTAKQTAERLRELIGEVPDAEKITVNYKNNNDGPPIEYVLNAKSFEDLEAAADDLMTRLRSYEGVFNVVNDMESASEEVQFDLKPGAQALGITAADVARQVRQGFFGEEVQRLPRDGEDVRVYVRYPRVDRESLDFLKSIRIRTNDGRQLPLDSVADLRFEKGTNQILRRERQRAIIVSAEVVTDRIDEIRKELNDGFFDEFDQLHPNVTRGNIGRAQGEAEFQQELLIFFLIAIGTAYFLVAVSFKSYFEPILILLAAIPFCYCGMIIGHMTMGATMSLLSILGMFAAAGVAVNDNLVLLDYVHRLRAKGMDGAQALVEAGTRRFRPILLTSLTTFVGLLPLLMEKSLQAQWLIPIGISLAFGVLFALFVTLFFVPALYAIGADIGRGVKYLIKGTPREGFTSKLGTPRPSKAPVIVERFGD</sequence>
<keyword evidence="1" id="KW-0812">Transmembrane</keyword>
<dbReference type="GO" id="GO:0005886">
    <property type="term" value="C:plasma membrane"/>
    <property type="evidence" value="ECO:0007669"/>
    <property type="project" value="TreeGrafter"/>
</dbReference>
<feature type="transmembrane region" description="Helical" evidence="1">
    <location>
        <begin position="953"/>
        <end position="973"/>
    </location>
</feature>
<keyword evidence="3" id="KW-1185">Reference proteome</keyword>
<dbReference type="RefSeq" id="WP_189585183.1">
    <property type="nucleotide sequence ID" value="NZ_BMYV01000002.1"/>
</dbReference>
<dbReference type="PANTHER" id="PTHR32063">
    <property type="match status" value="1"/>
</dbReference>
<keyword evidence="1" id="KW-1133">Transmembrane helix</keyword>
<dbReference type="PRINTS" id="PR00702">
    <property type="entry name" value="ACRIFLAVINRP"/>
</dbReference>
<evidence type="ECO:0000313" key="2">
    <source>
        <dbReference type="EMBL" id="GGX70102.1"/>
    </source>
</evidence>
<feature type="transmembrane region" description="Helical" evidence="1">
    <location>
        <begin position="881"/>
        <end position="902"/>
    </location>
</feature>
<feature type="transmembrane region" description="Helical" evidence="1">
    <location>
        <begin position="527"/>
        <end position="549"/>
    </location>
</feature>
<keyword evidence="1" id="KW-0472">Membrane</keyword>
<organism evidence="2 3">
    <name type="scientific">Litorimonas cladophorae</name>
    <dbReference type="NCBI Taxonomy" id="1220491"/>
    <lineage>
        <taxon>Bacteria</taxon>
        <taxon>Pseudomonadati</taxon>
        <taxon>Pseudomonadota</taxon>
        <taxon>Alphaproteobacteria</taxon>
        <taxon>Maricaulales</taxon>
        <taxon>Robiginitomaculaceae</taxon>
    </lineage>
</organism>
<reference evidence="2 3" key="1">
    <citation type="journal article" date="2014" name="Int. J. Syst. Evol. Microbiol.">
        <title>Complete genome sequence of Corynebacterium casei LMG S-19264T (=DSM 44701T), isolated from a smear-ripened cheese.</title>
        <authorList>
            <consortium name="US DOE Joint Genome Institute (JGI-PGF)"/>
            <person name="Walter F."/>
            <person name="Albersmeier A."/>
            <person name="Kalinowski J."/>
            <person name="Ruckert C."/>
        </authorList>
    </citation>
    <scope>NUCLEOTIDE SEQUENCE [LARGE SCALE GENOMIC DNA]</scope>
    <source>
        <strain evidence="2 3">KCTC 23968</strain>
    </source>
</reference>
<feature type="transmembrane region" description="Helical" evidence="1">
    <location>
        <begin position="985"/>
        <end position="1010"/>
    </location>
</feature>
<dbReference type="Gene3D" id="1.20.1640.10">
    <property type="entry name" value="Multidrug efflux transporter AcrB transmembrane domain"/>
    <property type="match status" value="2"/>
</dbReference>
<feature type="transmembrane region" description="Helical" evidence="1">
    <location>
        <begin position="12"/>
        <end position="31"/>
    </location>
</feature>
<accession>A0A918KNS1</accession>
<dbReference type="Proteomes" id="UP000600865">
    <property type="component" value="Unassembled WGS sequence"/>
</dbReference>
<protein>
    <submittedName>
        <fullName evidence="2">Acriflavin resistance protein</fullName>
    </submittedName>
</protein>
<dbReference type="Gene3D" id="3.30.70.1430">
    <property type="entry name" value="Multidrug efflux transporter AcrB pore domain"/>
    <property type="match status" value="2"/>
</dbReference>
<gene>
    <name evidence="2" type="ORF">GCM10011309_20190</name>
</gene>
<dbReference type="SUPFAM" id="SSF82866">
    <property type="entry name" value="Multidrug efflux transporter AcrB transmembrane domain"/>
    <property type="match status" value="2"/>
</dbReference>
<dbReference type="EMBL" id="BMYV01000002">
    <property type="protein sequence ID" value="GGX70102.1"/>
    <property type="molecule type" value="Genomic_DNA"/>
</dbReference>
<feature type="transmembrane region" description="Helical" evidence="1">
    <location>
        <begin position="333"/>
        <end position="351"/>
    </location>
</feature>
<dbReference type="Gene3D" id="3.30.2090.10">
    <property type="entry name" value="Multidrug efflux transporter AcrB TolC docking domain, DN and DC subdomains"/>
    <property type="match status" value="2"/>
</dbReference>
<evidence type="ECO:0000256" key="1">
    <source>
        <dbReference type="SAM" id="Phobius"/>
    </source>
</evidence>
<dbReference type="SUPFAM" id="SSF82714">
    <property type="entry name" value="Multidrug efflux transporter AcrB TolC docking domain, DN and DC subdomains"/>
    <property type="match status" value="2"/>
</dbReference>
<dbReference type="InterPro" id="IPR001036">
    <property type="entry name" value="Acrflvin-R"/>
</dbReference>
<dbReference type="GO" id="GO:0042910">
    <property type="term" value="F:xenobiotic transmembrane transporter activity"/>
    <property type="evidence" value="ECO:0007669"/>
    <property type="project" value="TreeGrafter"/>
</dbReference>
<dbReference type="AlphaFoldDB" id="A0A918KNS1"/>
<feature type="transmembrane region" description="Helical" evidence="1">
    <location>
        <begin position="358"/>
        <end position="378"/>
    </location>
</feature>